<accession>A0A4R0PEF3</accession>
<protein>
    <submittedName>
        <fullName evidence="8">Type II secretion system F family protein</fullName>
    </submittedName>
</protein>
<keyword evidence="3 6" id="KW-0812">Transmembrane</keyword>
<keyword evidence="4 6" id="KW-1133">Transmembrane helix</keyword>
<evidence type="ECO:0000313" key="9">
    <source>
        <dbReference type="Proteomes" id="UP000291301"/>
    </source>
</evidence>
<dbReference type="InterPro" id="IPR042094">
    <property type="entry name" value="T2SS_GspF_sf"/>
</dbReference>
<gene>
    <name evidence="8" type="ORF">E0D97_01760</name>
</gene>
<keyword evidence="5 6" id="KW-0472">Membrane</keyword>
<dbReference type="Proteomes" id="UP000291301">
    <property type="component" value="Unassembled WGS sequence"/>
</dbReference>
<comment type="subcellular location">
    <subcellularLocation>
        <location evidence="1">Cell membrane</location>
        <topology evidence="1">Multi-pass membrane protein</topology>
    </subcellularLocation>
</comment>
<proteinExistence type="predicted"/>
<evidence type="ECO:0000256" key="1">
    <source>
        <dbReference type="ARBA" id="ARBA00004651"/>
    </source>
</evidence>
<dbReference type="OrthoDB" id="9810662at2"/>
<keyword evidence="2" id="KW-1003">Cell membrane</keyword>
<feature type="domain" description="Type II secretion system protein GspF" evidence="7">
    <location>
        <begin position="166"/>
        <end position="296"/>
    </location>
</feature>
<evidence type="ECO:0000259" key="7">
    <source>
        <dbReference type="Pfam" id="PF00482"/>
    </source>
</evidence>
<dbReference type="RefSeq" id="WP_131564828.1">
    <property type="nucleotide sequence ID" value="NZ_JAINFK010000001.1"/>
</dbReference>
<dbReference type="PANTHER" id="PTHR35007:SF2">
    <property type="entry name" value="PILUS ASSEMBLE PROTEIN"/>
    <property type="match status" value="1"/>
</dbReference>
<feature type="transmembrane region" description="Helical" evidence="6">
    <location>
        <begin position="94"/>
        <end position="120"/>
    </location>
</feature>
<dbReference type="InterPro" id="IPR018076">
    <property type="entry name" value="T2SS_GspF_dom"/>
</dbReference>
<feature type="transmembrane region" description="Helical" evidence="6">
    <location>
        <begin position="285"/>
        <end position="308"/>
    </location>
</feature>
<evidence type="ECO:0000256" key="4">
    <source>
        <dbReference type="ARBA" id="ARBA00022989"/>
    </source>
</evidence>
<dbReference type="Gene3D" id="1.20.81.30">
    <property type="entry name" value="Type II secretion system (T2SS), domain F"/>
    <property type="match status" value="1"/>
</dbReference>
<dbReference type="Pfam" id="PF00482">
    <property type="entry name" value="T2SSF"/>
    <property type="match status" value="1"/>
</dbReference>
<dbReference type="PANTHER" id="PTHR35007">
    <property type="entry name" value="INTEGRAL MEMBRANE PROTEIN-RELATED"/>
    <property type="match status" value="1"/>
</dbReference>
<sequence>MNETLILTATFTSVLIFSVALLLTIGTRREVSQRLHAQKLSRSEYAADISEDIRGLPVSEQELVRHYFNVVRSDNDPNSLQNRLIRAGYFAREAVYVFHLIRIAATVIVFVAIFFAVRTVSPETSILAATITGLVFSGVTFILCNVVLERMGVRKEIQYRKDFPDFMDTLIVCIDAGLSVEAAIDRVSRDFLKSKKRGFGLHLAIMMLEVRGGRRLRDALSNFARRLQIEEAQALAVLFRQSEELGSSVTQTLRVFSEEMRQKRMIRAEEKANLLPLKMLIPLSLFLFPVSILIVVVPILITVVQMLIRISNPAG</sequence>
<comment type="caution">
    <text evidence="8">The sequence shown here is derived from an EMBL/GenBank/DDBJ whole genome shotgun (WGS) entry which is preliminary data.</text>
</comment>
<feature type="transmembrane region" description="Helical" evidence="6">
    <location>
        <begin position="126"/>
        <end position="148"/>
    </location>
</feature>
<feature type="transmembrane region" description="Helical" evidence="6">
    <location>
        <begin position="6"/>
        <end position="25"/>
    </location>
</feature>
<evidence type="ECO:0000256" key="2">
    <source>
        <dbReference type="ARBA" id="ARBA00022475"/>
    </source>
</evidence>
<keyword evidence="9" id="KW-1185">Reference proteome</keyword>
<dbReference type="AlphaFoldDB" id="A0A4R0PEF3"/>
<evidence type="ECO:0000313" key="8">
    <source>
        <dbReference type="EMBL" id="TCD16185.1"/>
    </source>
</evidence>
<evidence type="ECO:0000256" key="3">
    <source>
        <dbReference type="ARBA" id="ARBA00022692"/>
    </source>
</evidence>
<name>A0A4R0PEF3_9HYPH</name>
<organism evidence="8 9">
    <name type="scientific">Oricola cellulosilytica</name>
    <dbReference type="NCBI Taxonomy" id="1429082"/>
    <lineage>
        <taxon>Bacteria</taxon>
        <taxon>Pseudomonadati</taxon>
        <taxon>Pseudomonadota</taxon>
        <taxon>Alphaproteobacteria</taxon>
        <taxon>Hyphomicrobiales</taxon>
        <taxon>Ahrensiaceae</taxon>
        <taxon>Oricola</taxon>
    </lineage>
</organism>
<evidence type="ECO:0000256" key="6">
    <source>
        <dbReference type="SAM" id="Phobius"/>
    </source>
</evidence>
<reference evidence="8 9" key="1">
    <citation type="journal article" date="2015" name="Antonie Van Leeuwenhoek">
        <title>Oricola cellulosilytica gen. nov., sp. nov., a cellulose-degrading bacterium of the family Phyllobacteriaceae isolated from surface seashore water, and emended descriptions of Mesorhizobium loti and Phyllobacterium myrsinacearum.</title>
        <authorList>
            <person name="Hameed A."/>
            <person name="Shahina M."/>
            <person name="Lai W.A."/>
            <person name="Lin S.Y."/>
            <person name="Young L.S."/>
            <person name="Liu Y.C."/>
            <person name="Hsu Y.H."/>
            <person name="Young C.C."/>
        </authorList>
    </citation>
    <scope>NUCLEOTIDE SEQUENCE [LARGE SCALE GENOMIC DNA]</scope>
    <source>
        <strain evidence="8 9">KCTC 52183</strain>
    </source>
</reference>
<dbReference type="EMBL" id="SJST01000001">
    <property type="protein sequence ID" value="TCD16185.1"/>
    <property type="molecule type" value="Genomic_DNA"/>
</dbReference>
<dbReference type="GO" id="GO:0005886">
    <property type="term" value="C:plasma membrane"/>
    <property type="evidence" value="ECO:0007669"/>
    <property type="project" value="UniProtKB-SubCell"/>
</dbReference>
<evidence type="ECO:0000256" key="5">
    <source>
        <dbReference type="ARBA" id="ARBA00023136"/>
    </source>
</evidence>